<keyword evidence="6" id="KW-0597">Phosphoprotein</keyword>
<comment type="function">
    <text evidence="17">Probable lipid transporter that modulates cholesterol sequestration in the late endosome/lysosome by regulating the intracellular sphingolipid metabolism, in turn participates in cholesterol homeostasis. May alter the transbilayer distribution of ceramide in the intraluminal membrane lipid bilayer, favoring its retention in the outer leaflet that results in increased acid ceramidase activity in the late endosome/lysosome, facilitating ceramide deacylation to sphingosine leading to the sequestration of free cholesterol in lysosomes. In addition regulates amyloid-beta production either by activating a signaling pathway that regulates amyloid precursor protein transcription through the modulation of sphingolipid metabolism or through its role in gamma-secretase processing of APP. May play a role in myelin formation.</text>
</comment>
<feature type="transmembrane region" description="Helical" evidence="21">
    <location>
        <begin position="1794"/>
        <end position="1817"/>
    </location>
</feature>
<feature type="transmembrane region" description="Helical" evidence="21">
    <location>
        <begin position="1847"/>
        <end position="1868"/>
    </location>
</feature>
<evidence type="ECO:0000256" key="15">
    <source>
        <dbReference type="ARBA" id="ARBA00023180"/>
    </source>
</evidence>
<comment type="subcellular location">
    <subcellularLocation>
        <location evidence="2">Endosome membrane</location>
    </subcellularLocation>
    <subcellularLocation>
        <location evidence="1">Lysosome membrane</location>
        <topology evidence="1">Multi-pass membrane protein</topology>
    </subcellularLocation>
</comment>
<dbReference type="GO" id="GO:0005765">
    <property type="term" value="C:lysosomal membrane"/>
    <property type="evidence" value="ECO:0007669"/>
    <property type="project" value="UniProtKB-SubCell"/>
</dbReference>
<evidence type="ECO:0000256" key="19">
    <source>
        <dbReference type="ARBA" id="ARBA00083139"/>
    </source>
</evidence>
<feature type="transmembrane region" description="Helical" evidence="21">
    <location>
        <begin position="710"/>
        <end position="732"/>
    </location>
</feature>
<dbReference type="GO" id="GO:0010556">
    <property type="term" value="P:regulation of macromolecule biosynthetic process"/>
    <property type="evidence" value="ECO:0007669"/>
    <property type="project" value="UniProtKB-ARBA"/>
</dbReference>
<dbReference type="GO" id="GO:0010008">
    <property type="term" value="C:endosome membrane"/>
    <property type="evidence" value="ECO:0007669"/>
    <property type="project" value="UniProtKB-SubCell"/>
</dbReference>
<accession>A0A673ZDE5</accession>
<keyword evidence="9" id="KW-0547">Nucleotide-binding</keyword>
<evidence type="ECO:0000256" key="5">
    <source>
        <dbReference type="ARBA" id="ARBA00022481"/>
    </source>
</evidence>
<dbReference type="PANTHER" id="PTHR19229">
    <property type="entry name" value="ATP-BINDING CASSETTE TRANSPORTER SUBFAMILY A ABCA"/>
    <property type="match status" value="1"/>
</dbReference>
<proteinExistence type="inferred from homology"/>
<dbReference type="GeneTree" id="ENSGT00940000158560"/>
<evidence type="ECO:0000256" key="12">
    <source>
        <dbReference type="ARBA" id="ARBA00022967"/>
    </source>
</evidence>
<dbReference type="InterPro" id="IPR013525">
    <property type="entry name" value="ABC2_TM"/>
</dbReference>
<dbReference type="PANTHER" id="PTHR19229:SF36">
    <property type="entry name" value="ATP-BINDING CASSETTE SUB-FAMILY A MEMBER 2"/>
    <property type="match status" value="1"/>
</dbReference>
<organism evidence="23 24">
    <name type="scientific">Salmo trutta</name>
    <name type="common">Brown trout</name>
    <dbReference type="NCBI Taxonomy" id="8032"/>
    <lineage>
        <taxon>Eukaryota</taxon>
        <taxon>Metazoa</taxon>
        <taxon>Chordata</taxon>
        <taxon>Craniata</taxon>
        <taxon>Vertebrata</taxon>
        <taxon>Euteleostomi</taxon>
        <taxon>Actinopterygii</taxon>
        <taxon>Neopterygii</taxon>
        <taxon>Teleostei</taxon>
        <taxon>Protacanthopterygii</taxon>
        <taxon>Salmoniformes</taxon>
        <taxon>Salmonidae</taxon>
        <taxon>Salmoninae</taxon>
        <taxon>Salmo</taxon>
    </lineage>
</organism>
<keyword evidence="12" id="KW-1278">Translocase</keyword>
<evidence type="ECO:0000256" key="4">
    <source>
        <dbReference type="ARBA" id="ARBA00022448"/>
    </source>
</evidence>
<dbReference type="PROSITE" id="PS00211">
    <property type="entry name" value="ABC_TRANSPORTER_1"/>
    <property type="match status" value="1"/>
</dbReference>
<dbReference type="Gene3D" id="3.40.50.300">
    <property type="entry name" value="P-loop containing nucleotide triphosphate hydrolases"/>
    <property type="match status" value="2"/>
</dbReference>
<evidence type="ECO:0000256" key="10">
    <source>
        <dbReference type="ARBA" id="ARBA00022753"/>
    </source>
</evidence>
<dbReference type="InterPro" id="IPR027417">
    <property type="entry name" value="P-loop_NTPase"/>
</dbReference>
<feature type="region of interest" description="Disordered" evidence="20">
    <location>
        <begin position="373"/>
        <end position="401"/>
    </location>
</feature>
<evidence type="ECO:0000256" key="14">
    <source>
        <dbReference type="ARBA" id="ARBA00023136"/>
    </source>
</evidence>
<feature type="region of interest" description="Disordered" evidence="20">
    <location>
        <begin position="2401"/>
        <end position="2420"/>
    </location>
</feature>
<keyword evidence="16" id="KW-0458">Lysosome</keyword>
<evidence type="ECO:0000259" key="22">
    <source>
        <dbReference type="PROSITE" id="PS50893"/>
    </source>
</evidence>
<feature type="compositionally biased region" description="Low complexity" evidence="20">
    <location>
        <begin position="1232"/>
        <end position="1254"/>
    </location>
</feature>
<feature type="transmembrane region" description="Helical" evidence="21">
    <location>
        <begin position="54"/>
        <end position="73"/>
    </location>
</feature>
<feature type="transmembrane region" description="Helical" evidence="21">
    <location>
        <begin position="753"/>
        <end position="775"/>
    </location>
</feature>
<feature type="transmembrane region" description="Helical" evidence="21">
    <location>
        <begin position="787"/>
        <end position="809"/>
    </location>
</feature>
<dbReference type="InterPro" id="IPR026082">
    <property type="entry name" value="ABCA"/>
</dbReference>
<dbReference type="FunFam" id="3.40.50.300:FF:000511">
    <property type="entry name" value="ATP-binding cassette, sub-family A (ABC1), member 2"/>
    <property type="match status" value="1"/>
</dbReference>
<evidence type="ECO:0000256" key="1">
    <source>
        <dbReference type="ARBA" id="ARBA00004155"/>
    </source>
</evidence>
<dbReference type="FunFam" id="3.40.50.300:FF:000612">
    <property type="entry name" value="ATP-binding cassette, sub-family A (ABC1), member 2"/>
    <property type="match status" value="1"/>
</dbReference>
<dbReference type="GO" id="GO:0016887">
    <property type="term" value="F:ATP hydrolysis activity"/>
    <property type="evidence" value="ECO:0007669"/>
    <property type="project" value="InterPro"/>
</dbReference>
<evidence type="ECO:0000313" key="24">
    <source>
        <dbReference type="Proteomes" id="UP000472277"/>
    </source>
</evidence>
<feature type="transmembrane region" description="Helical" evidence="21">
    <location>
        <begin position="896"/>
        <end position="917"/>
    </location>
</feature>
<dbReference type="PROSITE" id="PS50893">
    <property type="entry name" value="ABC_TRANSPORTER_2"/>
    <property type="match status" value="2"/>
</dbReference>
<evidence type="ECO:0000256" key="11">
    <source>
        <dbReference type="ARBA" id="ARBA00022840"/>
    </source>
</evidence>
<evidence type="ECO:0000256" key="6">
    <source>
        <dbReference type="ARBA" id="ARBA00022553"/>
    </source>
</evidence>
<feature type="transmembrane region" description="Helical" evidence="21">
    <location>
        <begin position="816"/>
        <end position="837"/>
    </location>
</feature>
<feature type="region of interest" description="Disordered" evidence="20">
    <location>
        <begin position="1225"/>
        <end position="1254"/>
    </location>
</feature>
<dbReference type="SUPFAM" id="SSF52540">
    <property type="entry name" value="P-loop containing nucleoside triphosphate hydrolases"/>
    <property type="match status" value="2"/>
</dbReference>
<comment type="similarity">
    <text evidence="3">Belongs to the ABC transporter superfamily. ABCA family.</text>
</comment>
<dbReference type="Pfam" id="PF00005">
    <property type="entry name" value="ABC_tran"/>
    <property type="match status" value="2"/>
</dbReference>
<evidence type="ECO:0000256" key="9">
    <source>
        <dbReference type="ARBA" id="ARBA00022741"/>
    </source>
</evidence>
<dbReference type="CDD" id="cd03263">
    <property type="entry name" value="ABC_subfamily_A"/>
    <property type="match status" value="2"/>
</dbReference>
<keyword evidence="10" id="KW-0967">Endosome</keyword>
<dbReference type="GO" id="GO:0140359">
    <property type="term" value="F:ABC-type transporter activity"/>
    <property type="evidence" value="ECO:0007669"/>
    <property type="project" value="InterPro"/>
</dbReference>
<feature type="compositionally biased region" description="Acidic residues" evidence="20">
    <location>
        <begin position="2408"/>
        <end position="2420"/>
    </location>
</feature>
<evidence type="ECO:0000256" key="7">
    <source>
        <dbReference type="ARBA" id="ARBA00022692"/>
    </source>
</evidence>
<dbReference type="Pfam" id="PF12698">
    <property type="entry name" value="ABC2_membrane_3"/>
    <property type="match status" value="2"/>
</dbReference>
<dbReference type="InterPro" id="IPR056264">
    <property type="entry name" value="R2_ABCA1-4-like"/>
</dbReference>
<dbReference type="InterPro" id="IPR017871">
    <property type="entry name" value="ABC_transporter-like_CS"/>
</dbReference>
<keyword evidence="14 21" id="KW-0472">Membrane</keyword>
<sequence length="2439" mass="271998">MGFLHQLHLLLWKNVSLKRRGPWVLAFEIFIPLVLFFILLGLRQKKPAIPVKEAFYSAAPLTSAGIIPIMQSLCPDGQRDEFGFLQYKNSTVTQLLERIREVVLQNHLFTADRPGLGQELESLQQHLESLSTSAGSWKSSCVLSVVVLCDSCPAGFTVASVLKNQSVFHQFLVRNLSLPNDTASLLLSTPVNLKEVCDPVTCTHTHTHTHTLYLPSPHLPPGDCFSYGGVLLTGAMLEMLTCGEDGPSELSKILLVPEKQQSLLQAYHSAACGGGAGQRTERFGEMSQELREQIDTQSLIDKLRLEQANSSAPLSQSHLGALLKDLADVERLLRDVDLLSGLARLLPKGACAGHAPPGAPANTTTSWSLNATTWGPNTTENPWEEGGEEGRGREKENVKEENPHSFSTFVQLWAGLQPILCGNNRIIEPEALKQGNMSSLGFTSKEQRNLGLLVHLMTTNPKILYSPIGSQVDKVIQKANETFAFVGNVTHYARVWLNISAQLRTYLEEGKLHHHLAWMQQLTSDLHGHPELLNGTDSDLLRGLLEGNYTLPNTSTLLEQLDTIDNAACGWTHFMSKVSVDIFKGFPDEDSIVNYTLNQAYHDNISVFASVIFQTNLDGSLPPHVLYKIRQNSSFTEKTNEIRRAYWRPGPNTGGKFYFLYGFVWIQDMMERAIINTFVGHDVVEPGNYVQMFPYPCYTRDDFLFVIEHMMPLCMVISWVYSVAMMIQHIVAEKEHRLKEVMKMMGLNNAVHWVAWFITGFVQLSISVTALTAILKYGRVLLHSDIFIIWLFLSIYAIATIMFCFLVSVIYSKAKLASACGGIIYFLSYVPYMYVAIREEVAHDKITAFEKCIASLMSTTAFGLGSKYFALYEVAGVGIQWRTINQSPVEGDDFNLGLSMMMLIIDASVYGVLTWYIEAVHPGMYGLPRPWYFPLQKSYWLGSGRVETWECPWGGGARLSVMEEDQACAMEHRRSEEMRGIEEEPSHLPLVVCIDKLTKVYKMGNKLALNKLSLNLHENQVVSFLGHNGAGKTTTMSILTGLFPPTSGSATIYGHDIRTDMERIRQNLGMCPQHNVLFDKLSVEEHLWFYSKLKGMAEEDIRKEMDKMIDDLELNNKRHSLVQTLSGGMKRKLSVAIAFVGGSRAVILDEPTAGVDPYARRAIWDLILKYKQGRTILLSTHHMDEADLLGDRIAIISHGKLKCCGSPLFLKSTYGDGYKLTLVTQPQPPSTLSPSSSSLSPSPSSSLSPSSSSLSPCSEARVTQFIRQFVGSCLLLSDSNTELSYVLPSEAVKKGCFERLFQALEQNLAILALTSFGVMDTTLEEVFLKVSEEDQSLENSDAGETKEICLYFYGYTQNEVELSNLVMCSRLSQSQSSLRSSSSLGSVLGDEEGLYADFYGDYCRLFDTDVEEASPEPVVLEGQGSFKLEGWWLKLRQFHGLIVKRFHCAKRNTKGLFSQILLPAFFVCVAMTVALSVPSIGDLPPLILSPSQYHNYTQPRGNFIPYANEDRPQYRSQLSPDASPQKIANTLRLPSGVGATCVLKTPFNSTLDQLAQTLNPSANNSKTLAARYFDSMCLDSFTQGVPLSNFVPPPPSPAPSDDPDTRFEDGLWNFTATTPTTARETVTSPPTLPLFIREPVRCICSMQGTGFSCPSGVGGRPPLMKVVTGDILVDITGRNVSEYLLYTSDRLRLHRYGGLTVGNIQKSVPASFGKKTPPMVRKIAVRRSAQVLFNNKGYHSMPTYLNVLNNAILRANLPPGKGNPAAYGITLTNHPMNRTSASLSLDYLLQGTDVVIAIFIIVAMSFVPASFVVFLVAEKSTKAKHLQFVSGCDPVIYWLANYIWDMLNYLVPATCCVLILFVFDLPAYTSPTNFPAVLSLFLLYGWSITPIMYPASFCFEVPSTAYVFLIVINLFIGITATVATFLLQLFEHDKDLKLVNSYLKSCFLIFPNYNLGHGLMEMAYNEYINEYYAKIGQFDKIKSPFEWDIVTRGLVAMTIEGFVGFFITILCQYNFLRKPLRVPVSSQLIEDDDVDVACERRRVLRGDADNDMLKIDNLTKVYKSRKMGRILAVDRLCLGVRPGECFGLLGVNGAGKTTTFKMLTGDESTTGGEAFIGGNSILRELLRVQQSIGYCPQFDALFEDLTAREHLELYTRLRGIPWKDEQRVVSWALEKLELSKYADKPAGTYSGGNKRKLSTAIALIGYPSLIFLDEPTTGMDPKARRFLWNLILDIIKTGRSVVLTSHSMEECEALCTRLGIMVNGRFKCLGSIQHLKNRFGDGYMITVRTRTSSNVKEVVRFFNRNFPEAVLKERHHTKVQFQLKSDRISLAQVFSKMEQVVEALGIEDYSVSQTTLDNVFVNFAKKQSDNLEQQESSPPGGGQSPLQRLLTLLRPRPANTELSALVSEEPEELESDDDEGLISFEEERVQLSFNTDTVC</sequence>
<reference evidence="23" key="1">
    <citation type="submission" date="2025-08" db="UniProtKB">
        <authorList>
            <consortium name="Ensembl"/>
        </authorList>
    </citation>
    <scope>IDENTIFICATION</scope>
</reference>
<feature type="domain" description="ABC transporter" evidence="22">
    <location>
        <begin position="2053"/>
        <end position="2288"/>
    </location>
</feature>
<feature type="compositionally biased region" description="Basic and acidic residues" evidence="20">
    <location>
        <begin position="388"/>
        <end position="401"/>
    </location>
</feature>
<feature type="transmembrane region" description="Helical" evidence="21">
    <location>
        <begin position="20"/>
        <end position="42"/>
    </location>
</feature>
<keyword evidence="8" id="KW-0677">Repeat</keyword>
<feature type="transmembrane region" description="Helical" evidence="21">
    <location>
        <begin position="1989"/>
        <end position="2011"/>
    </location>
</feature>
<gene>
    <name evidence="23" type="primary">ABCA2</name>
    <name evidence="23" type="synonym">abca2</name>
</gene>
<keyword evidence="4" id="KW-0813">Transport</keyword>
<dbReference type="Ensembl" id="ENSSTUT00000046725.1">
    <property type="protein sequence ID" value="ENSSTUP00000044767.1"/>
    <property type="gene ID" value="ENSSTUG00000018542.1"/>
</dbReference>
<evidence type="ECO:0000313" key="23">
    <source>
        <dbReference type="Ensembl" id="ENSSTUP00000044767.1"/>
    </source>
</evidence>
<keyword evidence="24" id="KW-1185">Reference proteome</keyword>
<dbReference type="Pfam" id="PF23321">
    <property type="entry name" value="R1_ABCA1"/>
    <property type="match status" value="1"/>
</dbReference>
<name>A0A673ZDE5_SALTR</name>
<dbReference type="SMART" id="SM00382">
    <property type="entry name" value="AAA"/>
    <property type="match status" value="2"/>
</dbReference>
<evidence type="ECO:0000256" key="20">
    <source>
        <dbReference type="SAM" id="MobiDB-lite"/>
    </source>
</evidence>
<dbReference type="GO" id="GO:0005524">
    <property type="term" value="F:ATP binding"/>
    <property type="evidence" value="ECO:0007669"/>
    <property type="project" value="UniProtKB-KW"/>
</dbReference>
<feature type="domain" description="ABC transporter" evidence="22">
    <location>
        <begin position="992"/>
        <end position="1223"/>
    </location>
</feature>
<keyword evidence="7 21" id="KW-0812">Transmembrane</keyword>
<keyword evidence="15" id="KW-0325">Glycoprotein</keyword>
<evidence type="ECO:0000256" key="8">
    <source>
        <dbReference type="ARBA" id="ARBA00022737"/>
    </source>
</evidence>
<dbReference type="Proteomes" id="UP000472277">
    <property type="component" value="Chromosome 27"/>
</dbReference>
<feature type="transmembrane region" description="Helical" evidence="21">
    <location>
        <begin position="1874"/>
        <end position="1893"/>
    </location>
</feature>
<evidence type="ECO:0000256" key="21">
    <source>
        <dbReference type="SAM" id="Phobius"/>
    </source>
</evidence>
<evidence type="ECO:0000256" key="17">
    <source>
        <dbReference type="ARBA" id="ARBA00059684"/>
    </source>
</evidence>
<evidence type="ECO:0000256" key="3">
    <source>
        <dbReference type="ARBA" id="ARBA00008869"/>
    </source>
</evidence>
<dbReference type="InterPro" id="IPR003593">
    <property type="entry name" value="AAA+_ATPase"/>
</dbReference>
<protein>
    <recommendedName>
        <fullName evidence="18">ATP-binding cassette sub-family A member 2</fullName>
    </recommendedName>
    <alternativeName>
        <fullName evidence="19">ATP-binding cassette transporter 2</fullName>
    </alternativeName>
</protein>
<evidence type="ECO:0000256" key="18">
    <source>
        <dbReference type="ARBA" id="ARBA00068368"/>
    </source>
</evidence>
<feature type="transmembrane region" description="Helical" evidence="21">
    <location>
        <begin position="1905"/>
        <end position="1930"/>
    </location>
</feature>
<keyword evidence="13 21" id="KW-1133">Transmembrane helix</keyword>
<evidence type="ECO:0000256" key="16">
    <source>
        <dbReference type="ARBA" id="ARBA00023228"/>
    </source>
</evidence>
<keyword evidence="5" id="KW-0488">Methylation</keyword>
<dbReference type="InterPro" id="IPR003439">
    <property type="entry name" value="ABC_transporter-like_ATP-bd"/>
</dbReference>
<evidence type="ECO:0000256" key="2">
    <source>
        <dbReference type="ARBA" id="ARBA00004608"/>
    </source>
</evidence>
<evidence type="ECO:0000256" key="13">
    <source>
        <dbReference type="ARBA" id="ARBA00022989"/>
    </source>
</evidence>
<reference evidence="23" key="2">
    <citation type="submission" date="2025-09" db="UniProtKB">
        <authorList>
            <consortium name="Ensembl"/>
        </authorList>
    </citation>
    <scope>IDENTIFICATION</scope>
</reference>
<keyword evidence="11" id="KW-0067">ATP-binding</keyword>
<dbReference type="GO" id="GO:0005319">
    <property type="term" value="F:lipid transporter activity"/>
    <property type="evidence" value="ECO:0007669"/>
    <property type="project" value="TreeGrafter"/>
</dbReference>
<dbReference type="GO" id="GO:0051247">
    <property type="term" value="P:positive regulation of protein metabolic process"/>
    <property type="evidence" value="ECO:0007669"/>
    <property type="project" value="UniProtKB-ARBA"/>
</dbReference>